<dbReference type="InterPro" id="IPR048382">
    <property type="entry name" value="BCAS3_WD40"/>
</dbReference>
<accession>A0A1D1VMX3</accession>
<comment type="caution">
    <text evidence="5">The sequence shown here is derived from an EMBL/GenBank/DDBJ whole genome shotgun (WGS) entry which is preliminary data.</text>
</comment>
<dbReference type="InterPro" id="IPR045142">
    <property type="entry name" value="BCAS3-like"/>
</dbReference>
<dbReference type="Pfam" id="PF21034">
    <property type="entry name" value="BCAS3_WD40"/>
    <property type="match status" value="1"/>
</dbReference>
<feature type="region of interest" description="Disordered" evidence="2">
    <location>
        <begin position="834"/>
        <end position="905"/>
    </location>
</feature>
<dbReference type="SUPFAM" id="SSF50978">
    <property type="entry name" value="WD40 repeat-like"/>
    <property type="match status" value="1"/>
</dbReference>
<dbReference type="GO" id="GO:0000407">
    <property type="term" value="C:phagophore assembly site"/>
    <property type="evidence" value="ECO:0007669"/>
    <property type="project" value="UniProtKB-SubCell"/>
</dbReference>
<dbReference type="EMBL" id="BDGG01000009">
    <property type="protein sequence ID" value="GAV02960.1"/>
    <property type="molecule type" value="Genomic_DNA"/>
</dbReference>
<dbReference type="OrthoDB" id="25778at2759"/>
<keyword evidence="6" id="KW-1185">Reference proteome</keyword>
<protein>
    <submittedName>
        <fullName evidence="5">Uncharacterized protein</fullName>
    </submittedName>
</protein>
<dbReference type="PANTHER" id="PTHR13268:SF0">
    <property type="entry name" value="BCAS3 MICROTUBULE ASSOCIATED CELL MIGRATION FACTOR"/>
    <property type="match status" value="1"/>
</dbReference>
<feature type="domain" description="BCAS3 WD40" evidence="4">
    <location>
        <begin position="79"/>
        <end position="463"/>
    </location>
</feature>
<dbReference type="GO" id="GO:0042594">
    <property type="term" value="P:response to starvation"/>
    <property type="evidence" value="ECO:0007669"/>
    <property type="project" value="TreeGrafter"/>
</dbReference>
<evidence type="ECO:0000259" key="4">
    <source>
        <dbReference type="Pfam" id="PF21034"/>
    </source>
</evidence>
<sequence length="905" mass="97281">MAAGDVLHNTANVRTVGTVVRPQKVSADKSVAQSVVDFFNDVLPQMGTSSQAHKANDKEVVLWIRIEQPEHFGHGRSDGAVYVLLGYANGAQIWAIEPHGEAWEVYSSRQGPVKHLRLLPFPEEVFGTGDAYGQRRPLLASCDSSSSQTHPFSSISIISLQSGEKVHSIKFRAAIENILCNQRVMVVVFPDRCVVYDACTFKERFFINASFPVHLVSPNPLALGTRWLAYTEMKLHDIYHSLGGRVDGLPSYTASVISAAKTISQGITQISEAVAQGITALKRPVPLSAVTNNGGNVTEGVHEGIVTVLDLDKAGDGEFSLEKASVSRSAIIAHFVAHSSSPVAVLAFNHDGTVLLSGSQSGQHFHIFLLRPHPAGSSLANVQHLYTLHRGDTNATVQDIAFSLDSRWVAVTTMRATTHVFPITPYGGPITYRTHSSSRVVNKTSRFVKSAGLDEADFEVGTQSAFLPNASGGSIAAGPSITNAYSAPLTSSSPRLIDATRVHTVHSPPTNQTGPANAGPSQGRTGEQQRGPLIIQPLSQIRNSPSLKVTQAAVLASTCTTTGRHNSGSNPNANSDLVRVAVCFVTRRLRNSGEVPACDAMLIGTSHGALVEYSLQPAVATEVERIAQDVPVALNVHALAQWSLNRHLNQAEFLPPFSESHPLVRSSAFCAVGKSEKGRENRADYPQMHMLQLTGGAQPEVHEPWLSQVEIVTQAGPSRRLWMGPQFRFVPTVTPGCAAAHLLPASHADATEIQRTGSDWDLTNGTNLQFTNLRLQTQPVSLMPTSGLDPHGTIFIEAGSGSFDRAVFPDYLSKNYDGDEELRMQEIADAMADLPFSSQPPPRTSHPTSDEVDTGRDVPVAGLQSHDAMPPLRGSDFDESPEDLSVSSIESTGQSSSSSRNQHST</sequence>
<feature type="domain" description="BCAS3" evidence="3">
    <location>
        <begin position="627"/>
        <end position="736"/>
    </location>
</feature>
<gene>
    <name evidence="5" type="primary">RvY_13460</name>
    <name evidence="5" type="synonym">RvY_13460.1</name>
    <name evidence="5" type="ORF">RvY_13460-1</name>
</gene>
<evidence type="ECO:0000256" key="1">
    <source>
        <dbReference type="ARBA" id="ARBA00004329"/>
    </source>
</evidence>
<feature type="compositionally biased region" description="Polar residues" evidence="2">
    <location>
        <begin position="507"/>
        <end position="528"/>
    </location>
</feature>
<evidence type="ECO:0000313" key="6">
    <source>
        <dbReference type="Proteomes" id="UP000186922"/>
    </source>
</evidence>
<dbReference type="InterPro" id="IPR036322">
    <property type="entry name" value="WD40_repeat_dom_sf"/>
</dbReference>
<dbReference type="InterPro" id="IPR022175">
    <property type="entry name" value="BCAS3_dom"/>
</dbReference>
<comment type="subcellular location">
    <subcellularLocation>
        <location evidence="1">Preautophagosomal structure</location>
    </subcellularLocation>
</comment>
<organism evidence="5 6">
    <name type="scientific">Ramazzottius varieornatus</name>
    <name type="common">Water bear</name>
    <name type="synonym">Tardigrade</name>
    <dbReference type="NCBI Taxonomy" id="947166"/>
    <lineage>
        <taxon>Eukaryota</taxon>
        <taxon>Metazoa</taxon>
        <taxon>Ecdysozoa</taxon>
        <taxon>Tardigrada</taxon>
        <taxon>Eutardigrada</taxon>
        <taxon>Parachela</taxon>
        <taxon>Hypsibioidea</taxon>
        <taxon>Ramazzottiidae</taxon>
        <taxon>Ramazzottius</taxon>
    </lineage>
</organism>
<dbReference type="Gene3D" id="2.130.10.10">
    <property type="entry name" value="YVTN repeat-like/Quinoprotein amine dehydrogenase"/>
    <property type="match status" value="1"/>
</dbReference>
<dbReference type="AlphaFoldDB" id="A0A1D1VMX3"/>
<dbReference type="GO" id="GO:0006914">
    <property type="term" value="P:autophagy"/>
    <property type="evidence" value="ECO:0007669"/>
    <property type="project" value="InterPro"/>
</dbReference>
<dbReference type="Proteomes" id="UP000186922">
    <property type="component" value="Unassembled WGS sequence"/>
</dbReference>
<evidence type="ECO:0000256" key="2">
    <source>
        <dbReference type="SAM" id="MobiDB-lite"/>
    </source>
</evidence>
<evidence type="ECO:0000259" key="3">
    <source>
        <dbReference type="Pfam" id="PF12490"/>
    </source>
</evidence>
<name>A0A1D1VMX3_RAMVA</name>
<reference evidence="5 6" key="1">
    <citation type="journal article" date="2016" name="Nat. Commun.">
        <title>Extremotolerant tardigrade genome and improved radiotolerance of human cultured cells by tardigrade-unique protein.</title>
        <authorList>
            <person name="Hashimoto T."/>
            <person name="Horikawa D.D."/>
            <person name="Saito Y."/>
            <person name="Kuwahara H."/>
            <person name="Kozuka-Hata H."/>
            <person name="Shin-I T."/>
            <person name="Minakuchi Y."/>
            <person name="Ohishi K."/>
            <person name="Motoyama A."/>
            <person name="Aizu T."/>
            <person name="Enomoto A."/>
            <person name="Kondo K."/>
            <person name="Tanaka S."/>
            <person name="Hara Y."/>
            <person name="Koshikawa S."/>
            <person name="Sagara H."/>
            <person name="Miura T."/>
            <person name="Yokobori S."/>
            <person name="Miyagawa K."/>
            <person name="Suzuki Y."/>
            <person name="Kubo T."/>
            <person name="Oyama M."/>
            <person name="Kohara Y."/>
            <person name="Fujiyama A."/>
            <person name="Arakawa K."/>
            <person name="Katayama T."/>
            <person name="Toyoda A."/>
            <person name="Kunieda T."/>
        </authorList>
    </citation>
    <scope>NUCLEOTIDE SEQUENCE [LARGE SCALE GENOMIC DNA]</scope>
    <source>
        <strain evidence="5 6">YOKOZUNA-1</strain>
    </source>
</reference>
<feature type="region of interest" description="Disordered" evidence="2">
    <location>
        <begin position="505"/>
        <end position="528"/>
    </location>
</feature>
<dbReference type="InterPro" id="IPR015943">
    <property type="entry name" value="WD40/YVTN_repeat-like_dom_sf"/>
</dbReference>
<dbReference type="Pfam" id="PF12490">
    <property type="entry name" value="BCAS3"/>
    <property type="match status" value="1"/>
</dbReference>
<feature type="compositionally biased region" description="Low complexity" evidence="2">
    <location>
        <begin position="885"/>
        <end position="905"/>
    </location>
</feature>
<dbReference type="PANTHER" id="PTHR13268">
    <property type="entry name" value="BREAST CARCINOMA AMPLIFIED SEQUENCE 3"/>
    <property type="match status" value="1"/>
</dbReference>
<proteinExistence type="predicted"/>
<evidence type="ECO:0000313" key="5">
    <source>
        <dbReference type="EMBL" id="GAV02960.1"/>
    </source>
</evidence>